<evidence type="ECO:0000313" key="2">
    <source>
        <dbReference type="Proteomes" id="UP000805193"/>
    </source>
</evidence>
<sequence length="122" mass="13674">MWRSSGRALRMSSQPELVRIRASFIRTGDPTCMCVNTMLLSQQPCSTTEWNSFLLVEGRLLFFGSLGRHTAAVHGTHNAWKPPLAFEVAATRASCVYHCITEGAHRAHTNTISETTKWRVLL</sequence>
<protein>
    <submittedName>
        <fullName evidence="1">Uncharacterized protein</fullName>
    </submittedName>
</protein>
<comment type="caution">
    <text evidence="1">The sequence shown here is derived from an EMBL/GenBank/DDBJ whole genome shotgun (WGS) entry which is preliminary data.</text>
</comment>
<reference evidence="1 2" key="1">
    <citation type="journal article" date="2020" name="Cell">
        <title>Large-Scale Comparative Analyses of Tick Genomes Elucidate Their Genetic Diversity and Vector Capacities.</title>
        <authorList>
            <consortium name="Tick Genome and Microbiome Consortium (TIGMIC)"/>
            <person name="Jia N."/>
            <person name="Wang J."/>
            <person name="Shi W."/>
            <person name="Du L."/>
            <person name="Sun Y."/>
            <person name="Zhan W."/>
            <person name="Jiang J.F."/>
            <person name="Wang Q."/>
            <person name="Zhang B."/>
            <person name="Ji P."/>
            <person name="Bell-Sakyi L."/>
            <person name="Cui X.M."/>
            <person name="Yuan T.T."/>
            <person name="Jiang B.G."/>
            <person name="Yang W.F."/>
            <person name="Lam T.T."/>
            <person name="Chang Q.C."/>
            <person name="Ding S.J."/>
            <person name="Wang X.J."/>
            <person name="Zhu J.G."/>
            <person name="Ruan X.D."/>
            <person name="Zhao L."/>
            <person name="Wei J.T."/>
            <person name="Ye R.Z."/>
            <person name="Que T.C."/>
            <person name="Du C.H."/>
            <person name="Zhou Y.H."/>
            <person name="Cheng J.X."/>
            <person name="Dai P.F."/>
            <person name="Guo W.B."/>
            <person name="Han X.H."/>
            <person name="Huang E.J."/>
            <person name="Li L.F."/>
            <person name="Wei W."/>
            <person name="Gao Y.C."/>
            <person name="Liu J.Z."/>
            <person name="Shao H.Z."/>
            <person name="Wang X."/>
            <person name="Wang C.C."/>
            <person name="Yang T.C."/>
            <person name="Huo Q.B."/>
            <person name="Li W."/>
            <person name="Chen H.Y."/>
            <person name="Chen S.E."/>
            <person name="Zhou L.G."/>
            <person name="Ni X.B."/>
            <person name="Tian J.H."/>
            <person name="Sheng Y."/>
            <person name="Liu T."/>
            <person name="Pan Y.S."/>
            <person name="Xia L.Y."/>
            <person name="Li J."/>
            <person name="Zhao F."/>
            <person name="Cao W.C."/>
        </authorList>
    </citation>
    <scope>NUCLEOTIDE SEQUENCE [LARGE SCALE GENOMIC DNA]</scope>
    <source>
        <strain evidence="1">Iper-2018</strain>
    </source>
</reference>
<accession>A0AC60PF53</accession>
<proteinExistence type="predicted"/>
<gene>
    <name evidence="1" type="ORF">HPB47_004633</name>
</gene>
<organism evidence="1 2">
    <name type="scientific">Ixodes persulcatus</name>
    <name type="common">Taiga tick</name>
    <dbReference type="NCBI Taxonomy" id="34615"/>
    <lineage>
        <taxon>Eukaryota</taxon>
        <taxon>Metazoa</taxon>
        <taxon>Ecdysozoa</taxon>
        <taxon>Arthropoda</taxon>
        <taxon>Chelicerata</taxon>
        <taxon>Arachnida</taxon>
        <taxon>Acari</taxon>
        <taxon>Parasitiformes</taxon>
        <taxon>Ixodida</taxon>
        <taxon>Ixodoidea</taxon>
        <taxon>Ixodidae</taxon>
        <taxon>Ixodinae</taxon>
        <taxon>Ixodes</taxon>
    </lineage>
</organism>
<keyword evidence="2" id="KW-1185">Reference proteome</keyword>
<dbReference type="Proteomes" id="UP000805193">
    <property type="component" value="Unassembled WGS sequence"/>
</dbReference>
<evidence type="ECO:0000313" key="1">
    <source>
        <dbReference type="EMBL" id="KAG0418726.1"/>
    </source>
</evidence>
<name>A0AC60PF53_IXOPE</name>
<dbReference type="EMBL" id="JABSTQ010010708">
    <property type="protein sequence ID" value="KAG0418726.1"/>
    <property type="molecule type" value="Genomic_DNA"/>
</dbReference>